<dbReference type="RefSeq" id="WP_257927113.1">
    <property type="nucleotide sequence ID" value="NZ_JAMXQV010000048.1"/>
</dbReference>
<keyword evidence="8" id="KW-1185">Reference proteome</keyword>
<dbReference type="InterPro" id="IPR011701">
    <property type="entry name" value="MFS"/>
</dbReference>
<evidence type="ECO:0000256" key="1">
    <source>
        <dbReference type="ARBA" id="ARBA00004651"/>
    </source>
</evidence>
<evidence type="ECO:0000256" key="5">
    <source>
        <dbReference type="ARBA" id="ARBA00023136"/>
    </source>
</evidence>
<evidence type="ECO:0000256" key="3">
    <source>
        <dbReference type="ARBA" id="ARBA00022692"/>
    </source>
</evidence>
<dbReference type="GO" id="GO:0022857">
    <property type="term" value="F:transmembrane transporter activity"/>
    <property type="evidence" value="ECO:0007669"/>
    <property type="project" value="InterPro"/>
</dbReference>
<dbReference type="Gene3D" id="1.20.1250.20">
    <property type="entry name" value="MFS general substrate transporter like domains"/>
    <property type="match status" value="1"/>
</dbReference>
<dbReference type="GO" id="GO:0005886">
    <property type="term" value="C:plasma membrane"/>
    <property type="evidence" value="ECO:0007669"/>
    <property type="project" value="UniProtKB-SubCell"/>
</dbReference>
<protein>
    <submittedName>
        <fullName evidence="7">MFS transporter</fullName>
    </submittedName>
</protein>
<feature type="transmembrane region" description="Helical" evidence="6">
    <location>
        <begin position="346"/>
        <end position="369"/>
    </location>
</feature>
<comment type="subcellular location">
    <subcellularLocation>
        <location evidence="1">Cell membrane</location>
        <topology evidence="1">Multi-pass membrane protein</topology>
    </subcellularLocation>
</comment>
<feature type="transmembrane region" description="Helical" evidence="6">
    <location>
        <begin position="176"/>
        <end position="196"/>
    </location>
</feature>
<feature type="transmembrane region" description="Helical" evidence="6">
    <location>
        <begin position="152"/>
        <end position="170"/>
    </location>
</feature>
<feature type="transmembrane region" description="Helical" evidence="6">
    <location>
        <begin position="375"/>
        <end position="396"/>
    </location>
</feature>
<dbReference type="SUPFAM" id="SSF103473">
    <property type="entry name" value="MFS general substrate transporter"/>
    <property type="match status" value="1"/>
</dbReference>
<accession>A0A9X2NKK9</accession>
<sequence>MASTPQRPATYRSVVAVPEFRRLWAAHLLSIAGDQLARVALTVLVFDRTRSAGLAALTYALTYLPDLIGGAALAHVADRFSRRGVLVVTDLARAALVAAMAIPALPLWVRIVLLAAVQLAAAPFQAARTAVLPDILDSDRLTVGIGIMQTTYQVGLAAGFGAGAAVVGTLGPAGALLVDAATFVLSAAVIGTGLGAHRPPTTTARGPGRWATVTNGWRVVIADRRLRALLAIACCSGFYVVPEGLAVPYAAQLGAGTAAVGWLLAANPVGTVLGLTVLRAVAPERRLRRLGLLVVATSAVLLPTGWEPALPISVVLWTVSGALSAHDMVTNAAYVAAAPQKHRGQAIGLAIAALRASQGVAIVATGLLAQLWGPAAVITLAAAGGVGGGVAAAVMWRRASRDDVAEDFPGR</sequence>
<evidence type="ECO:0000256" key="2">
    <source>
        <dbReference type="ARBA" id="ARBA00022475"/>
    </source>
</evidence>
<feature type="transmembrane region" description="Helical" evidence="6">
    <location>
        <begin position="257"/>
        <end position="278"/>
    </location>
</feature>
<dbReference type="PANTHER" id="PTHR23513">
    <property type="entry name" value="INTEGRAL MEMBRANE EFFLUX PROTEIN-RELATED"/>
    <property type="match status" value="1"/>
</dbReference>
<name>A0A9X2NKK9_9PSEU</name>
<comment type="caution">
    <text evidence="7">The sequence shown here is derived from an EMBL/GenBank/DDBJ whole genome shotgun (WGS) entry which is preliminary data.</text>
</comment>
<dbReference type="Pfam" id="PF07690">
    <property type="entry name" value="MFS_1"/>
    <property type="match status" value="1"/>
</dbReference>
<evidence type="ECO:0000313" key="8">
    <source>
        <dbReference type="Proteomes" id="UP001144096"/>
    </source>
</evidence>
<feature type="transmembrane region" description="Helical" evidence="6">
    <location>
        <begin position="85"/>
        <end position="105"/>
    </location>
</feature>
<organism evidence="7 8">
    <name type="scientific">Amycolatopsis iheyensis</name>
    <dbReference type="NCBI Taxonomy" id="2945988"/>
    <lineage>
        <taxon>Bacteria</taxon>
        <taxon>Bacillati</taxon>
        <taxon>Actinomycetota</taxon>
        <taxon>Actinomycetes</taxon>
        <taxon>Pseudonocardiales</taxon>
        <taxon>Pseudonocardiaceae</taxon>
        <taxon>Amycolatopsis</taxon>
    </lineage>
</organism>
<dbReference type="CDD" id="cd06173">
    <property type="entry name" value="MFS_MefA_like"/>
    <property type="match status" value="1"/>
</dbReference>
<proteinExistence type="predicted"/>
<feature type="transmembrane region" description="Helical" evidence="6">
    <location>
        <begin position="228"/>
        <end position="251"/>
    </location>
</feature>
<reference evidence="7" key="1">
    <citation type="submission" date="2022-06" db="EMBL/GenBank/DDBJ databases">
        <title>Amycolatopsis iheyaensis sp. nov., a new species of the genus Amycolatopsis isolated from soil in Iheya island, Japan.</title>
        <authorList>
            <person name="Ngamcharungchit C."/>
            <person name="Kanto H."/>
            <person name="Take A."/>
            <person name="Intra B."/>
            <person name="Matsumoto A."/>
            <person name="Panbangred W."/>
            <person name="Inahashi Y."/>
        </authorList>
    </citation>
    <scope>NUCLEOTIDE SEQUENCE</scope>
    <source>
        <strain evidence="7">OK19-0408</strain>
    </source>
</reference>
<keyword evidence="3 6" id="KW-0812">Transmembrane</keyword>
<dbReference type="Proteomes" id="UP001144096">
    <property type="component" value="Unassembled WGS sequence"/>
</dbReference>
<dbReference type="AlphaFoldDB" id="A0A9X2NKK9"/>
<feature type="transmembrane region" description="Helical" evidence="6">
    <location>
        <begin position="52"/>
        <end position="73"/>
    </location>
</feature>
<dbReference type="EMBL" id="JAMXQV010000048">
    <property type="protein sequence ID" value="MCR6490546.1"/>
    <property type="molecule type" value="Genomic_DNA"/>
</dbReference>
<dbReference type="InterPro" id="IPR036259">
    <property type="entry name" value="MFS_trans_sf"/>
</dbReference>
<keyword evidence="4 6" id="KW-1133">Transmembrane helix</keyword>
<evidence type="ECO:0000256" key="6">
    <source>
        <dbReference type="SAM" id="Phobius"/>
    </source>
</evidence>
<gene>
    <name evidence="7" type="ORF">M8542_47870</name>
</gene>
<evidence type="ECO:0000313" key="7">
    <source>
        <dbReference type="EMBL" id="MCR6490546.1"/>
    </source>
</evidence>
<evidence type="ECO:0000256" key="4">
    <source>
        <dbReference type="ARBA" id="ARBA00022989"/>
    </source>
</evidence>
<keyword evidence="2" id="KW-1003">Cell membrane</keyword>
<keyword evidence="5 6" id="KW-0472">Membrane</keyword>
<dbReference type="PANTHER" id="PTHR23513:SF11">
    <property type="entry name" value="STAPHYLOFERRIN A TRANSPORTER"/>
    <property type="match status" value="1"/>
</dbReference>